<protein>
    <submittedName>
        <fullName evidence="1">Uncharacterized protein</fullName>
    </submittedName>
</protein>
<evidence type="ECO:0000313" key="3">
    <source>
        <dbReference type="Proteomes" id="UP000550136"/>
    </source>
</evidence>
<dbReference type="EMBL" id="CP065713">
    <property type="protein sequence ID" value="QPT07940.1"/>
    <property type="molecule type" value="Genomic_DNA"/>
</dbReference>
<evidence type="ECO:0000313" key="2">
    <source>
        <dbReference type="EMBL" id="QPT07940.1"/>
    </source>
</evidence>
<dbReference type="AlphaFoldDB" id="A0A411LFZ4"/>
<dbReference type="GeneID" id="78525903"/>
<dbReference type="Proteomes" id="UP000550136">
    <property type="component" value="Unassembled WGS sequence"/>
</dbReference>
<evidence type="ECO:0000313" key="1">
    <source>
        <dbReference type="EMBL" id="NNG57924.1"/>
    </source>
</evidence>
<name>A0A411LFZ4_SPHPI</name>
<dbReference type="RefSeq" id="WP_126053146.1">
    <property type="nucleotide sequence ID" value="NZ_AP023323.1"/>
</dbReference>
<organism evidence="1 3">
    <name type="scientific">Sphingomonas paucimobilis</name>
    <name type="common">Pseudomonas paucimobilis</name>
    <dbReference type="NCBI Taxonomy" id="13689"/>
    <lineage>
        <taxon>Bacteria</taxon>
        <taxon>Pseudomonadati</taxon>
        <taxon>Pseudomonadota</taxon>
        <taxon>Alphaproteobacteria</taxon>
        <taxon>Sphingomonadales</taxon>
        <taxon>Sphingomonadaceae</taxon>
        <taxon>Sphingomonas</taxon>
    </lineage>
</organism>
<sequence length="191" mass="19354">MTKHHGWMTLGGAAVGLAALAAGLVLTRGPAGDTGHGEIAVVGGAAPAASPSVVVEHAPKPLPAPPPVTVATRKPHVAEALARSDSDTRNVAELMHQQPRDARGQAIEQRVLSAFTGHFAGSVVGEVKVACTITLCELSGTANGGPEAARTAFRAPAVQQALAAIGYSGGEEVVAGHDGQTDFVFYVNREA</sequence>
<accession>A0A411LFZ4</accession>
<gene>
    <name evidence="1" type="ORF">HKX06_11135</name>
    <name evidence="2" type="ORF">I6G38_14280</name>
</gene>
<reference evidence="1 3" key="1">
    <citation type="submission" date="2020-05" db="EMBL/GenBank/DDBJ databases">
        <title>Draft Genome Sequences of Sphingomonas sp. Isolated from the International Space Station.</title>
        <authorList>
            <person name="Bijlani S."/>
            <person name="Singh N.K."/>
            <person name="Mason C.E."/>
            <person name="Wang C.C."/>
            <person name="Venkateswaran K."/>
        </authorList>
    </citation>
    <scope>NUCLEOTIDE SEQUENCE [LARGE SCALE GENOMIC DNA]</scope>
    <source>
        <strain evidence="1 3">FKI-L5-BR-P1</strain>
    </source>
</reference>
<proteinExistence type="predicted"/>
<dbReference type="Proteomes" id="UP000594836">
    <property type="component" value="Chromosome"/>
</dbReference>
<evidence type="ECO:0000313" key="4">
    <source>
        <dbReference type="Proteomes" id="UP000594836"/>
    </source>
</evidence>
<reference evidence="2 4" key="2">
    <citation type="submission" date="2020-12" db="EMBL/GenBank/DDBJ databases">
        <title>FDA dAtabase for Regulatory Grade micrObial Sequences (FDA-ARGOS): Supporting development and validation of Infectious Disease Dx tests.</title>
        <authorList>
            <person name="Sproer C."/>
            <person name="Gronow S."/>
            <person name="Severitt S."/>
            <person name="Schroder I."/>
            <person name="Tallon L."/>
            <person name="Sadzewicz L."/>
            <person name="Zhao X."/>
            <person name="Boylan J."/>
            <person name="Ott S."/>
            <person name="Bowen H."/>
            <person name="Vavikolanu K."/>
            <person name="Mehta A."/>
            <person name="Aluvathingal J."/>
            <person name="Nadendla S."/>
            <person name="Lowell S."/>
            <person name="Myers T."/>
            <person name="Yan Y."/>
            <person name="Sichtig H."/>
        </authorList>
    </citation>
    <scope>NUCLEOTIDE SEQUENCE [LARGE SCALE GENOMIC DNA]</scope>
    <source>
        <strain evidence="2 4">FDAARGOS_881</strain>
    </source>
</reference>
<dbReference type="EMBL" id="JABEOU010000033">
    <property type="protein sequence ID" value="NNG57924.1"/>
    <property type="molecule type" value="Genomic_DNA"/>
</dbReference>